<evidence type="ECO:0000256" key="3">
    <source>
        <dbReference type="ARBA" id="ARBA00023054"/>
    </source>
</evidence>
<keyword evidence="5" id="KW-0964">Secreted</keyword>
<dbReference type="EMBL" id="CP056030">
    <property type="protein sequence ID" value="QKZ07305.1"/>
    <property type="molecule type" value="Genomic_DNA"/>
</dbReference>
<keyword evidence="8" id="KW-0969">Cilium</keyword>
<feature type="coiled-coil region" evidence="5">
    <location>
        <begin position="410"/>
        <end position="437"/>
    </location>
</feature>
<comment type="subcellular location">
    <subcellularLocation>
        <location evidence="5">Secreted</location>
    </subcellularLocation>
    <subcellularLocation>
        <location evidence="5">Bacterial flagellum</location>
    </subcellularLocation>
</comment>
<accession>A0A7D5H488</accession>
<dbReference type="PANTHER" id="PTHR30288:SF0">
    <property type="entry name" value="FLAGELLAR HOOK-ASSOCIATED PROTEIN 2"/>
    <property type="match status" value="1"/>
</dbReference>
<dbReference type="Proteomes" id="UP000509568">
    <property type="component" value="Chromosome"/>
</dbReference>
<keyword evidence="8" id="KW-0282">Flagellum</keyword>
<evidence type="ECO:0000256" key="4">
    <source>
        <dbReference type="ARBA" id="ARBA00023143"/>
    </source>
</evidence>
<dbReference type="GO" id="GO:0071973">
    <property type="term" value="P:bacterial-type flagellum-dependent cell motility"/>
    <property type="evidence" value="ECO:0007669"/>
    <property type="project" value="TreeGrafter"/>
</dbReference>
<dbReference type="PANTHER" id="PTHR30288">
    <property type="entry name" value="FLAGELLAR CAP/ASSEMBLY PROTEIN FLID"/>
    <property type="match status" value="1"/>
</dbReference>
<evidence type="ECO:0000256" key="5">
    <source>
        <dbReference type="RuleBase" id="RU362066"/>
    </source>
</evidence>
<dbReference type="GO" id="GO:0009424">
    <property type="term" value="C:bacterial-type flagellum hook"/>
    <property type="evidence" value="ECO:0007669"/>
    <property type="project" value="UniProtKB-UniRule"/>
</dbReference>
<dbReference type="KEGG" id="pez:HWQ56_27395"/>
<dbReference type="AlphaFoldDB" id="A0A7D5H488"/>
<feature type="domain" description="Flagellar hook-associated protein 2 N-terminal" evidence="6">
    <location>
        <begin position="24"/>
        <end position="120"/>
    </location>
</feature>
<evidence type="ECO:0000256" key="2">
    <source>
        <dbReference type="ARBA" id="ARBA00011255"/>
    </source>
</evidence>
<comment type="subunit">
    <text evidence="2 5">Homopentamer.</text>
</comment>
<keyword evidence="9" id="KW-1185">Reference proteome</keyword>
<proteinExistence type="inferred from homology"/>
<evidence type="ECO:0000259" key="7">
    <source>
        <dbReference type="Pfam" id="PF07195"/>
    </source>
</evidence>
<organism evidence="8 9">
    <name type="scientific">Pseudomonas eucalypticola</name>
    <dbReference type="NCBI Taxonomy" id="2599595"/>
    <lineage>
        <taxon>Bacteria</taxon>
        <taxon>Pseudomonadati</taxon>
        <taxon>Pseudomonadota</taxon>
        <taxon>Gammaproteobacteria</taxon>
        <taxon>Pseudomonadales</taxon>
        <taxon>Pseudomonadaceae</taxon>
        <taxon>Pseudomonas</taxon>
    </lineage>
</organism>
<dbReference type="GO" id="GO:0007155">
    <property type="term" value="P:cell adhesion"/>
    <property type="evidence" value="ECO:0007669"/>
    <property type="project" value="InterPro"/>
</dbReference>
<dbReference type="NCBIfam" id="NF005955">
    <property type="entry name" value="PRK08032.1"/>
    <property type="match status" value="1"/>
</dbReference>
<dbReference type="Pfam" id="PF02465">
    <property type="entry name" value="FliD_N"/>
    <property type="match status" value="1"/>
</dbReference>
<gene>
    <name evidence="8" type="primary">fliD</name>
    <name evidence="8" type="ORF">HWQ56_27395</name>
</gene>
<evidence type="ECO:0000313" key="9">
    <source>
        <dbReference type="Proteomes" id="UP000509568"/>
    </source>
</evidence>
<dbReference type="GO" id="GO:0009421">
    <property type="term" value="C:bacterial-type flagellum filament cap"/>
    <property type="evidence" value="ECO:0007669"/>
    <property type="project" value="InterPro"/>
</dbReference>
<reference evidence="8 9" key="1">
    <citation type="submission" date="2020-06" db="EMBL/GenBank/DDBJ databases">
        <title>Pseudomonas eucalypticola sp. nov., an endophyte of Eucalyptus dunnii leaves with biocontrol ability of eucalyptus leaf blight.</title>
        <authorList>
            <person name="Liu Y."/>
            <person name="Song Z."/>
            <person name="Zeng H."/>
            <person name="Lu M."/>
            <person name="Wang X."/>
            <person name="Lian X."/>
            <person name="Zhang Q."/>
        </authorList>
    </citation>
    <scope>NUCLEOTIDE SEQUENCE [LARGE SCALE GENOMIC DNA]</scope>
    <source>
        <strain evidence="8 9">NP-1</strain>
    </source>
</reference>
<comment type="similarity">
    <text evidence="1 5">Belongs to the FliD family.</text>
</comment>
<dbReference type="InterPro" id="IPR003481">
    <property type="entry name" value="FliD_N"/>
</dbReference>
<evidence type="ECO:0000259" key="6">
    <source>
        <dbReference type="Pfam" id="PF02465"/>
    </source>
</evidence>
<evidence type="ECO:0000313" key="8">
    <source>
        <dbReference type="EMBL" id="QKZ07305.1"/>
    </source>
</evidence>
<evidence type="ECO:0000256" key="1">
    <source>
        <dbReference type="ARBA" id="ARBA00009764"/>
    </source>
</evidence>
<dbReference type="InterPro" id="IPR040026">
    <property type="entry name" value="FliD"/>
</dbReference>
<feature type="domain" description="Flagellar hook-associated protein 2 C-terminal" evidence="7">
    <location>
        <begin position="233"/>
        <end position="453"/>
    </location>
</feature>
<keyword evidence="3 5" id="KW-0175">Coiled coil</keyword>
<comment type="function">
    <text evidence="5">Required for morphogenesis and for the elongation of the flagellar filament by facilitating polymerization of the flagellin monomers at the tip of growing filament. Forms a capping structure, which prevents flagellin subunits (transported through the central channel of the flagellum) from leaking out without polymerization at the distal end.</text>
</comment>
<dbReference type="RefSeq" id="WP_158157455.1">
    <property type="nucleotide sequence ID" value="NZ_CP056030.1"/>
</dbReference>
<keyword evidence="8" id="KW-0966">Cell projection</keyword>
<name>A0A7D5H488_9PSED</name>
<sequence>MTTTTSTSSSSATSGTITSLGVGSGLDLDSILDSLEEAQETSLLTPIENEEDDINAEITAYGTLTSALTSLQTAVETLADADTYDALTSSVSGTGVTAATTSDAVAGTYSIVVSQLASAQTLATDGIADSTTALGTGTLTITVGDDESISIDLTSSNNTLEGIRDAINDAGGSVTASIVNDGSDTPYRLVLTSNDTGTESQMTVSYDGTGDAADLFGYSTDSDSNNMTETVAAADALLTVNGLSVTSQSNTVEEALQGVTLSITDTGTSTLTVKRDTDSIIDAINDFVDAYNSYASTMDTLTEYDADDDTAGALLGDSTTRRVDSTLSKDLYNSISNSTFSYLSQLGISLGVDGTLSIDDDTLEDAVTNNLSDVTDFFVGTDDTEGFATQIATDLDTFLDEDDGSLVSVVNDLNDQLDDLEEKYEDKQDFIDSVMDRYTEQFTALDTLISELDSTADYLTTQFDALSSDD</sequence>
<keyword evidence="4 5" id="KW-0975">Bacterial flagellum</keyword>
<dbReference type="Pfam" id="PF07195">
    <property type="entry name" value="FliD_C"/>
    <property type="match status" value="1"/>
</dbReference>
<dbReference type="InterPro" id="IPR010809">
    <property type="entry name" value="FliD_C"/>
</dbReference>
<protein>
    <recommendedName>
        <fullName evidence="5">Flagellar hook-associated protein 2</fullName>
        <shortName evidence="5">HAP2</shortName>
    </recommendedName>
    <alternativeName>
        <fullName evidence="5">Flagellar cap protein</fullName>
    </alternativeName>
</protein>
<dbReference type="GO" id="GO:0005576">
    <property type="term" value="C:extracellular region"/>
    <property type="evidence" value="ECO:0007669"/>
    <property type="project" value="UniProtKB-SubCell"/>
</dbReference>